<keyword evidence="3" id="KW-1185">Reference proteome</keyword>
<sequence length="275" mass="30889">MRSKPSLVTLFKRAFIMCVGISCIYGVSGGTKYIVNASTEDSSQSVQLVSEIQTALAPKQAPEQYNGQVRKVAYLTFDDGPGKYTAQLLDILKQNDAKATFFLVGSNVKAYPDLVKREISEGHYVGMHSMSHDYNKLYKQGGYVNEMIEDQTLIANIIGYAPKLTRPPYGSMPGLTEAERNQVAEKDLRVWDWTIDSLDWKYNKMPVDAASAQIVQHVLDGAKSNKEVILLHDIHPQSISAVPAIIKGLKEKGYELDSYNENEHFPLNFWHDKRI</sequence>
<dbReference type="GO" id="GO:0016787">
    <property type="term" value="F:hydrolase activity"/>
    <property type="evidence" value="ECO:0007669"/>
    <property type="project" value="UniProtKB-KW"/>
</dbReference>
<protein>
    <submittedName>
        <fullName evidence="2">Peptidoglycan-N-acetylglucosamine deacetylase</fullName>
        <ecNumber evidence="2">3.5.1.104</ecNumber>
    </submittedName>
</protein>
<dbReference type="Proteomes" id="UP000789423">
    <property type="component" value="Unassembled WGS sequence"/>
</dbReference>
<dbReference type="NCBIfam" id="NF045822">
    <property type="entry name" value="PgAcgDacpgdA2_Bac"/>
    <property type="match status" value="1"/>
</dbReference>
<evidence type="ECO:0000259" key="1">
    <source>
        <dbReference type="PROSITE" id="PS51677"/>
    </source>
</evidence>
<dbReference type="EC" id="3.5.1.104" evidence="2"/>
<dbReference type="Gene3D" id="3.20.20.370">
    <property type="entry name" value="Glycoside hydrolase/deacetylase"/>
    <property type="match status" value="1"/>
</dbReference>
<dbReference type="PROSITE" id="PS51677">
    <property type="entry name" value="NODB"/>
    <property type="match status" value="1"/>
</dbReference>
<evidence type="ECO:0000313" key="3">
    <source>
        <dbReference type="Proteomes" id="UP000789423"/>
    </source>
</evidence>
<dbReference type="InterPro" id="IPR002509">
    <property type="entry name" value="NODB_dom"/>
</dbReference>
<reference evidence="2 3" key="1">
    <citation type="submission" date="2021-10" db="EMBL/GenBank/DDBJ databases">
        <authorList>
            <person name="Criscuolo A."/>
        </authorList>
    </citation>
    <scope>NUCLEOTIDE SEQUENCE [LARGE SCALE GENOMIC DNA]</scope>
    <source>
        <strain evidence="3">CIP 111899</strain>
    </source>
</reference>
<comment type="caution">
    <text evidence="2">The sequence shown here is derived from an EMBL/GenBank/DDBJ whole genome shotgun (WGS) entry which is preliminary data.</text>
</comment>
<keyword evidence="2" id="KW-0378">Hydrolase</keyword>
<evidence type="ECO:0000313" key="2">
    <source>
        <dbReference type="EMBL" id="CAG9614553.1"/>
    </source>
</evidence>
<organism evidence="2 3">
    <name type="scientific">Bacillus rhizoplanae</name>
    <dbReference type="NCBI Taxonomy" id="2880966"/>
    <lineage>
        <taxon>Bacteria</taxon>
        <taxon>Bacillati</taxon>
        <taxon>Bacillota</taxon>
        <taxon>Bacilli</taxon>
        <taxon>Bacillales</taxon>
        <taxon>Bacillaceae</taxon>
        <taxon>Bacillus</taxon>
    </lineage>
</organism>
<dbReference type="PANTHER" id="PTHR10587">
    <property type="entry name" value="GLYCOSYL TRANSFERASE-RELATED"/>
    <property type="match status" value="1"/>
</dbReference>
<dbReference type="InterPro" id="IPR011330">
    <property type="entry name" value="Glyco_hydro/deAcase_b/a-brl"/>
</dbReference>
<dbReference type="EMBL" id="CAKJTI010000030">
    <property type="protein sequence ID" value="CAG9614553.1"/>
    <property type="molecule type" value="Genomic_DNA"/>
</dbReference>
<dbReference type="RefSeq" id="WP_230576499.1">
    <property type="nucleotide sequence ID" value="NZ_CAKJTI010000030.1"/>
</dbReference>
<feature type="domain" description="NodB homology" evidence="1">
    <location>
        <begin position="71"/>
        <end position="257"/>
    </location>
</feature>
<dbReference type="Pfam" id="PF01522">
    <property type="entry name" value="Polysacc_deac_1"/>
    <property type="match status" value="1"/>
</dbReference>
<accession>A0ABM8YFS7</accession>
<dbReference type="InterPro" id="IPR054858">
    <property type="entry name" value="PgAcgDac"/>
</dbReference>
<proteinExistence type="predicted"/>
<dbReference type="InterPro" id="IPR050248">
    <property type="entry name" value="Polysacc_deacetylase_ArnD"/>
</dbReference>
<dbReference type="CDD" id="cd10944">
    <property type="entry name" value="CE4_SmPgdA_like"/>
    <property type="match status" value="1"/>
</dbReference>
<gene>
    <name evidence="2" type="ORF">BACCIP111899_03786</name>
</gene>
<dbReference type="PANTHER" id="PTHR10587:SF125">
    <property type="entry name" value="POLYSACCHARIDE DEACETYLASE YHEN-RELATED"/>
    <property type="match status" value="1"/>
</dbReference>
<name>A0ABM8YFS7_9BACI</name>
<dbReference type="SUPFAM" id="SSF88713">
    <property type="entry name" value="Glycoside hydrolase/deacetylase"/>
    <property type="match status" value="1"/>
</dbReference>